<dbReference type="Pfam" id="PF14602">
    <property type="entry name" value="Hexapep_2"/>
    <property type="match status" value="2"/>
</dbReference>
<dbReference type="PANTHER" id="PTHR23416:SF78">
    <property type="entry name" value="LIPOPOLYSACCHARIDE BIOSYNTHESIS O-ACETYL TRANSFERASE WBBJ-RELATED"/>
    <property type="match status" value="1"/>
</dbReference>
<keyword evidence="1" id="KW-0012">Acyltransferase</keyword>
<dbReference type="GO" id="GO:0016746">
    <property type="term" value="F:acyltransferase activity"/>
    <property type="evidence" value="ECO:0007669"/>
    <property type="project" value="UniProtKB-KW"/>
</dbReference>
<accession>A0ABT8FUY8</accession>
<dbReference type="PANTHER" id="PTHR23416">
    <property type="entry name" value="SIALIC ACID SYNTHASE-RELATED"/>
    <property type="match status" value="1"/>
</dbReference>
<dbReference type="InterPro" id="IPR001451">
    <property type="entry name" value="Hexapep"/>
</dbReference>
<gene>
    <name evidence="1" type="ORF">KZC48_12105</name>
</gene>
<dbReference type="CDD" id="cd04647">
    <property type="entry name" value="LbH_MAT_like"/>
    <property type="match status" value="1"/>
</dbReference>
<dbReference type="RefSeq" id="WP_378728337.1">
    <property type="nucleotide sequence ID" value="NZ_JBHRXF010000009.1"/>
</dbReference>
<dbReference type="InterPro" id="IPR051159">
    <property type="entry name" value="Hexapeptide_acetyltransf"/>
</dbReference>
<sequence length="234" mass="24377">MASKMSSPLTSLLSRFRPQQGDVPAKALIGWYARKGLGSGIRGLFWKLRVRGDAFPFFVGKRVTVAYARQLRVGKACVIGANSTINAFGPPGIEFGDRVTLREGAWIQCASHPSSPGEGLRIDAGTYIGPGAVIGVGGRIHIGVGCQFGAGVTLIAENHAMDDEGRPSSHEVIRRGIVIGDHCWLGHRVTVLDGVSLGEGCVVGAGAVVTRSFPAGSRVAGVPARLLGPSTGPK</sequence>
<dbReference type="Gene3D" id="2.160.10.10">
    <property type="entry name" value="Hexapeptide repeat proteins"/>
    <property type="match status" value="2"/>
</dbReference>
<protein>
    <submittedName>
        <fullName evidence="1">Acyltransferase</fullName>
    </submittedName>
</protein>
<evidence type="ECO:0000313" key="2">
    <source>
        <dbReference type="Proteomes" id="UP001172731"/>
    </source>
</evidence>
<keyword evidence="1" id="KW-0808">Transferase</keyword>
<organism evidence="1 2">
    <name type="scientific">Microbacterium aurantiacum</name>
    <dbReference type="NCBI Taxonomy" id="162393"/>
    <lineage>
        <taxon>Bacteria</taxon>
        <taxon>Bacillati</taxon>
        <taxon>Actinomycetota</taxon>
        <taxon>Actinomycetes</taxon>
        <taxon>Micrococcales</taxon>
        <taxon>Microbacteriaceae</taxon>
        <taxon>Microbacterium</taxon>
    </lineage>
</organism>
<dbReference type="Proteomes" id="UP001172731">
    <property type="component" value="Unassembled WGS sequence"/>
</dbReference>
<dbReference type="SUPFAM" id="SSF51161">
    <property type="entry name" value="Trimeric LpxA-like enzymes"/>
    <property type="match status" value="1"/>
</dbReference>
<evidence type="ECO:0000313" key="1">
    <source>
        <dbReference type="EMBL" id="MDN4465137.1"/>
    </source>
</evidence>
<dbReference type="InterPro" id="IPR011004">
    <property type="entry name" value="Trimer_LpxA-like_sf"/>
</dbReference>
<proteinExistence type="predicted"/>
<name>A0ABT8FUY8_9MICO</name>
<keyword evidence="2" id="KW-1185">Reference proteome</keyword>
<dbReference type="EMBL" id="JAHWXI010000014">
    <property type="protein sequence ID" value="MDN4465137.1"/>
    <property type="molecule type" value="Genomic_DNA"/>
</dbReference>
<reference evidence="1" key="1">
    <citation type="submission" date="2021-06" db="EMBL/GenBank/DDBJ databases">
        <title>Genome-based taxonomic framework of Microbacterium strains isolated from marine environment, the description of four new species and reclassification of four preexisting species.</title>
        <authorList>
            <person name="Lee S.D."/>
            <person name="Kim S.-M."/>
            <person name="Byeon Y.-S."/>
            <person name="Yang H.L."/>
            <person name="Kim I.S."/>
        </authorList>
    </citation>
    <scope>NUCLEOTIDE SEQUENCE</scope>
    <source>
        <strain evidence="1">KACC 20510</strain>
    </source>
</reference>
<comment type="caution">
    <text evidence="1">The sequence shown here is derived from an EMBL/GenBank/DDBJ whole genome shotgun (WGS) entry which is preliminary data.</text>
</comment>